<sequence>MAPTPEPRRSARLAEKAQAKIDPKTHARTPIQKPTRKSPRNLAQKKKKTPSVDLEQIEEQLAARNKKPQPPRVVTSTKKPHRKTPQVIEEPSSEEDSDEATEADSEDEFSMEDDSAESEDEFHENANMSHDHLEFLNSHDLQHSPGRSYSAQSYDSRLEPGNELYEQDDFVVDDEESVVMEYSEDSSGESEDDTDEDDLEINMERDPFRVGYRPVGRSHRASSIFSGVERRRRSSTAISPKTVPVPRRSSGGSYARRRSSSLFVSDRVGDTSISRQFAPWPQTAGDGVEDDVEAPLIEQASEEVVEEIIDAIALFSRRVYRNRPPVRLRLAAAVLEDKETRDALESAIRTGLGRKFSLADRIHSIYHPHPHHPHPRAPPNAHPPQKADTRQGRPHQPPKPPADPRRPSPPEFETPVYPSAGLDACQQEKEEASRHGTPGYAAS</sequence>
<proteinExistence type="predicted"/>
<evidence type="ECO:0000313" key="3">
    <source>
        <dbReference type="Proteomes" id="UP000799764"/>
    </source>
</evidence>
<organism evidence="2 3">
    <name type="scientific">Karstenula rhodostoma CBS 690.94</name>
    <dbReference type="NCBI Taxonomy" id="1392251"/>
    <lineage>
        <taxon>Eukaryota</taxon>
        <taxon>Fungi</taxon>
        <taxon>Dikarya</taxon>
        <taxon>Ascomycota</taxon>
        <taxon>Pezizomycotina</taxon>
        <taxon>Dothideomycetes</taxon>
        <taxon>Pleosporomycetidae</taxon>
        <taxon>Pleosporales</taxon>
        <taxon>Massarineae</taxon>
        <taxon>Didymosphaeriaceae</taxon>
        <taxon>Karstenula</taxon>
    </lineage>
</organism>
<dbReference type="Proteomes" id="UP000799764">
    <property type="component" value="Unassembled WGS sequence"/>
</dbReference>
<comment type="caution">
    <text evidence="2">The sequence shown here is derived from an EMBL/GenBank/DDBJ whole genome shotgun (WGS) entry which is preliminary data.</text>
</comment>
<name>A0A9P4PG57_9PLEO</name>
<dbReference type="OrthoDB" id="3800281at2759"/>
<evidence type="ECO:0000256" key="1">
    <source>
        <dbReference type="SAM" id="MobiDB-lite"/>
    </source>
</evidence>
<protein>
    <submittedName>
        <fullName evidence="2">Uncharacterized protein</fullName>
    </submittedName>
</protein>
<feature type="compositionally biased region" description="Basic residues" evidence="1">
    <location>
        <begin position="34"/>
        <end position="49"/>
    </location>
</feature>
<reference evidence="2" key="1">
    <citation type="journal article" date="2020" name="Stud. Mycol.">
        <title>101 Dothideomycetes genomes: a test case for predicting lifestyles and emergence of pathogens.</title>
        <authorList>
            <person name="Haridas S."/>
            <person name="Albert R."/>
            <person name="Binder M."/>
            <person name="Bloem J."/>
            <person name="Labutti K."/>
            <person name="Salamov A."/>
            <person name="Andreopoulos B."/>
            <person name="Baker S."/>
            <person name="Barry K."/>
            <person name="Bills G."/>
            <person name="Bluhm B."/>
            <person name="Cannon C."/>
            <person name="Castanera R."/>
            <person name="Culley D."/>
            <person name="Daum C."/>
            <person name="Ezra D."/>
            <person name="Gonzalez J."/>
            <person name="Henrissat B."/>
            <person name="Kuo A."/>
            <person name="Liang C."/>
            <person name="Lipzen A."/>
            <person name="Lutzoni F."/>
            <person name="Magnuson J."/>
            <person name="Mondo S."/>
            <person name="Nolan M."/>
            <person name="Ohm R."/>
            <person name="Pangilinan J."/>
            <person name="Park H.-J."/>
            <person name="Ramirez L."/>
            <person name="Alfaro M."/>
            <person name="Sun H."/>
            <person name="Tritt A."/>
            <person name="Yoshinaga Y."/>
            <person name="Zwiers L.-H."/>
            <person name="Turgeon B."/>
            <person name="Goodwin S."/>
            <person name="Spatafora J."/>
            <person name="Crous P."/>
            <person name="Grigoriev I."/>
        </authorList>
    </citation>
    <scope>NUCLEOTIDE SEQUENCE</scope>
    <source>
        <strain evidence="2">CBS 690.94</strain>
    </source>
</reference>
<feature type="region of interest" description="Disordered" evidence="1">
    <location>
        <begin position="365"/>
        <end position="443"/>
    </location>
</feature>
<feature type="compositionally biased region" description="Basic residues" evidence="1">
    <location>
        <begin position="365"/>
        <end position="375"/>
    </location>
</feature>
<feature type="compositionally biased region" description="Polar residues" evidence="1">
    <location>
        <begin position="145"/>
        <end position="155"/>
    </location>
</feature>
<feature type="compositionally biased region" description="Acidic residues" evidence="1">
    <location>
        <begin position="91"/>
        <end position="122"/>
    </location>
</feature>
<feature type="region of interest" description="Disordered" evidence="1">
    <location>
        <begin position="1"/>
        <end position="258"/>
    </location>
</feature>
<dbReference type="AlphaFoldDB" id="A0A9P4PG57"/>
<accession>A0A9P4PG57</accession>
<keyword evidence="3" id="KW-1185">Reference proteome</keyword>
<gene>
    <name evidence="2" type="ORF">P171DRAFT_495133</name>
</gene>
<dbReference type="EMBL" id="MU001502">
    <property type="protein sequence ID" value="KAF2443415.1"/>
    <property type="molecule type" value="Genomic_DNA"/>
</dbReference>
<feature type="compositionally biased region" description="Basic and acidic residues" evidence="1">
    <location>
        <begin position="1"/>
        <end position="25"/>
    </location>
</feature>
<feature type="compositionally biased region" description="Acidic residues" evidence="1">
    <location>
        <begin position="165"/>
        <end position="201"/>
    </location>
</feature>
<evidence type="ECO:0000313" key="2">
    <source>
        <dbReference type="EMBL" id="KAF2443415.1"/>
    </source>
</evidence>